<accession>A0A0H3PB80</accession>
<reference evidence="1 2" key="1">
    <citation type="journal article" date="2007" name="Genome Biol.">
        <title>Characterization and modeling of the Haemophilus influenzae core and supragenomes based on the complete genomic sequences of Rd and 12 clinical nontypeable strains.</title>
        <authorList>
            <person name="Hogg J.S."/>
            <person name="Hu F.Z."/>
            <person name="Janto B."/>
            <person name="Boissy R."/>
            <person name="Hayes J."/>
            <person name="Keefe R."/>
            <person name="Post J.C."/>
            <person name="Ehrlich G.D."/>
        </authorList>
    </citation>
    <scope>NUCLEOTIDE SEQUENCE [LARGE SCALE GENOMIC DNA]</scope>
    <source>
        <strain evidence="2">NTHi 3655</strain>
    </source>
</reference>
<comment type="caution">
    <text evidence="1">The sequence shown here is derived from an EMBL/GenBank/DDBJ whole genome shotgun (WGS) entry which is preliminary data.</text>
</comment>
<protein>
    <submittedName>
        <fullName evidence="1">Uncharacterized protein</fullName>
    </submittedName>
</protein>
<dbReference type="Proteomes" id="UP000003185">
    <property type="component" value="Unassembled WGS sequence"/>
</dbReference>
<name>A0A0H3PB80_HAEI3</name>
<evidence type="ECO:0000313" key="2">
    <source>
        <dbReference type="Proteomes" id="UP000003185"/>
    </source>
</evidence>
<dbReference type="EMBL" id="AAZF01000014">
    <property type="protein sequence ID" value="EDJ92144.1"/>
    <property type="molecule type" value="Genomic_DNA"/>
</dbReference>
<dbReference type="AlphaFoldDB" id="A0A0H3PB80"/>
<sequence>MVNKKIHLQYEDGFFVYFVKIRSESTKFFGQPRLTKPMLGVEFCIKITVFRSIKFQTQDSTQFSQERR</sequence>
<evidence type="ECO:0000313" key="1">
    <source>
        <dbReference type="EMBL" id="EDJ92144.1"/>
    </source>
</evidence>
<proteinExistence type="predicted"/>
<organism evidence="1 2">
    <name type="scientific">Haemophilus influenzae (strain NTHi 3655)</name>
    <dbReference type="NCBI Taxonomy" id="375177"/>
    <lineage>
        <taxon>Bacteria</taxon>
        <taxon>Pseudomonadati</taxon>
        <taxon>Pseudomonadota</taxon>
        <taxon>Gammaproteobacteria</taxon>
        <taxon>Pasteurellales</taxon>
        <taxon>Pasteurellaceae</taxon>
        <taxon>Haemophilus</taxon>
    </lineage>
</organism>
<gene>
    <name evidence="1" type="ORF">CGSHi3655_00834</name>
</gene>